<feature type="binding site" evidence="4">
    <location>
        <position position="203"/>
    </location>
    <ligand>
        <name>pyruvate</name>
        <dbReference type="ChEBI" id="CHEBI:15361"/>
    </ligand>
</feature>
<dbReference type="InterPro" id="IPR002220">
    <property type="entry name" value="DapA-like"/>
</dbReference>
<evidence type="ECO:0000256" key="4">
    <source>
        <dbReference type="PIRSR" id="PIRSR001365-2"/>
    </source>
</evidence>
<dbReference type="SMART" id="SM01130">
    <property type="entry name" value="DHDPS"/>
    <property type="match status" value="1"/>
</dbReference>
<dbReference type="EMBL" id="STFF01000008">
    <property type="protein sequence ID" value="THU34279.1"/>
    <property type="molecule type" value="Genomic_DNA"/>
</dbReference>
<evidence type="ECO:0000313" key="5">
    <source>
        <dbReference type="EMBL" id="THU34279.1"/>
    </source>
</evidence>
<dbReference type="PANTHER" id="PTHR12128:SF72">
    <property type="entry name" value="DIHYDRODIPICOLINATE SYNTHASE"/>
    <property type="match status" value="1"/>
</dbReference>
<dbReference type="GO" id="GO:0008840">
    <property type="term" value="F:4-hydroxy-tetrahydrodipicolinate synthase activity"/>
    <property type="evidence" value="ECO:0007669"/>
    <property type="project" value="TreeGrafter"/>
</dbReference>
<dbReference type="Gene3D" id="3.20.20.70">
    <property type="entry name" value="Aldolase class I"/>
    <property type="match status" value="1"/>
</dbReference>
<proteinExistence type="inferred from homology"/>
<keyword evidence="6" id="KW-1185">Reference proteome</keyword>
<dbReference type="PIRSF" id="PIRSF001365">
    <property type="entry name" value="DHDPS"/>
    <property type="match status" value="1"/>
</dbReference>
<dbReference type="SUPFAM" id="SSF51569">
    <property type="entry name" value="Aldolase"/>
    <property type="match status" value="1"/>
</dbReference>
<dbReference type="PRINTS" id="PR00146">
    <property type="entry name" value="DHPICSNTHASE"/>
</dbReference>
<sequence>MSWKGIFPAFTTKFTANDTLDLTLFEKGLQAQLDAGVDGIVLGGSLGEASTLTTEEKETLVKLAIEIAGPVPVVLNIAEGATKEAIRQAALGKSWGVKGFMLLPPMRYKTDARETFTFFKSVAQSTDLPIMIYNNPVDYKTDVTLDIFEQLQEFDNIQAVKESTRDISNVTRMINEFGDRYKILCGVDTLAMEELVMGADGWVGGLVTAFPRETVAVYRLIKAGMLEEARAIYRWFLPLLELDIHPKLVQYIKLAEAQVGLGSEYVRAPRLTLVGEERERILQIIKKGIENRPELPEYLKYDAVSMK</sequence>
<evidence type="ECO:0000256" key="2">
    <source>
        <dbReference type="PIRNR" id="PIRNR001365"/>
    </source>
</evidence>
<organism evidence="5 6">
    <name type="scientific">Niastella caeni</name>
    <dbReference type="NCBI Taxonomy" id="2569763"/>
    <lineage>
        <taxon>Bacteria</taxon>
        <taxon>Pseudomonadati</taxon>
        <taxon>Bacteroidota</taxon>
        <taxon>Chitinophagia</taxon>
        <taxon>Chitinophagales</taxon>
        <taxon>Chitinophagaceae</taxon>
        <taxon>Niastella</taxon>
    </lineage>
</organism>
<dbReference type="Pfam" id="PF00701">
    <property type="entry name" value="DHDPS"/>
    <property type="match status" value="1"/>
</dbReference>
<comment type="caution">
    <text evidence="5">The sequence shown here is derived from an EMBL/GenBank/DDBJ whole genome shotgun (WGS) entry which is preliminary data.</text>
</comment>
<accession>A0A4S8HJ31</accession>
<protein>
    <submittedName>
        <fullName evidence="5">Dihydrodipicolinate synthase family protein</fullName>
    </submittedName>
</protein>
<dbReference type="OrthoDB" id="9778880at2"/>
<evidence type="ECO:0000313" key="6">
    <source>
        <dbReference type="Proteomes" id="UP000306918"/>
    </source>
</evidence>
<feature type="active site" description="Proton donor/acceptor" evidence="3">
    <location>
        <position position="133"/>
    </location>
</feature>
<feature type="active site" description="Schiff-base intermediate with substrate" evidence="3">
    <location>
        <position position="161"/>
    </location>
</feature>
<dbReference type="CDD" id="cd00408">
    <property type="entry name" value="DHDPS-like"/>
    <property type="match status" value="1"/>
</dbReference>
<gene>
    <name evidence="5" type="ORF">FAM09_24435</name>
</gene>
<evidence type="ECO:0000256" key="1">
    <source>
        <dbReference type="ARBA" id="ARBA00023239"/>
    </source>
</evidence>
<dbReference type="InterPro" id="IPR013785">
    <property type="entry name" value="Aldolase_TIM"/>
</dbReference>
<dbReference type="PANTHER" id="PTHR12128">
    <property type="entry name" value="DIHYDRODIPICOLINATE SYNTHASE"/>
    <property type="match status" value="1"/>
</dbReference>
<keyword evidence="1 2" id="KW-0456">Lyase</keyword>
<comment type="similarity">
    <text evidence="2">Belongs to the DapA family.</text>
</comment>
<dbReference type="Proteomes" id="UP000306918">
    <property type="component" value="Unassembled WGS sequence"/>
</dbReference>
<dbReference type="AlphaFoldDB" id="A0A4S8HJ31"/>
<name>A0A4S8HJ31_9BACT</name>
<evidence type="ECO:0000256" key="3">
    <source>
        <dbReference type="PIRSR" id="PIRSR001365-1"/>
    </source>
</evidence>
<reference evidence="5 6" key="1">
    <citation type="submission" date="2019-04" db="EMBL/GenBank/DDBJ databases">
        <title>Niastella caeni sp. nov., isolated from activated sludge.</title>
        <authorList>
            <person name="Sheng M."/>
        </authorList>
    </citation>
    <scope>NUCLEOTIDE SEQUENCE [LARGE SCALE GENOMIC DNA]</scope>
    <source>
        <strain evidence="5 6">HX-2-15</strain>
    </source>
</reference>